<dbReference type="EMBL" id="CP054143">
    <property type="protein sequence ID" value="QKJ68081.1"/>
    <property type="molecule type" value="Genomic_DNA"/>
</dbReference>
<dbReference type="SUPFAM" id="SSF51556">
    <property type="entry name" value="Metallo-dependent hydrolases"/>
    <property type="match status" value="1"/>
</dbReference>
<dbReference type="GO" id="GO:0004536">
    <property type="term" value="F:DNA nuclease activity"/>
    <property type="evidence" value="ECO:0007669"/>
    <property type="project" value="InterPro"/>
</dbReference>
<dbReference type="InterPro" id="IPR032466">
    <property type="entry name" value="Metal_Hydrolase"/>
</dbReference>
<dbReference type="PIRSF" id="PIRSF005902">
    <property type="entry name" value="DNase_TatD"/>
    <property type="match status" value="1"/>
</dbReference>
<evidence type="ECO:0000256" key="1">
    <source>
        <dbReference type="ARBA" id="ARBA00009275"/>
    </source>
</evidence>
<evidence type="ECO:0000256" key="3">
    <source>
        <dbReference type="ARBA" id="ARBA00022801"/>
    </source>
</evidence>
<dbReference type="GO" id="GO:0005829">
    <property type="term" value="C:cytosol"/>
    <property type="evidence" value="ECO:0007669"/>
    <property type="project" value="TreeGrafter"/>
</dbReference>
<dbReference type="InterPro" id="IPR018228">
    <property type="entry name" value="DNase_TatD-rel_CS"/>
</dbReference>
<evidence type="ECO:0000256" key="2">
    <source>
        <dbReference type="ARBA" id="ARBA00022723"/>
    </source>
</evidence>
<gene>
    <name evidence="5" type="ORF">HQN60_03615</name>
</gene>
<feature type="binding site" evidence="4">
    <location>
        <position position="203"/>
    </location>
    <ligand>
        <name>a divalent metal cation</name>
        <dbReference type="ChEBI" id="CHEBI:60240"/>
        <label>1</label>
    </ligand>
</feature>
<reference evidence="5 6" key="1">
    <citation type="submission" date="2020-05" db="EMBL/GenBank/DDBJ databases">
        <title>Complete genome sequence of Deefgea sp. D17.</title>
        <authorList>
            <person name="Bae J.-W."/>
            <person name="Han J.E."/>
        </authorList>
    </citation>
    <scope>NUCLEOTIDE SEQUENCE [LARGE SCALE GENOMIC DNA]</scope>
    <source>
        <strain evidence="5 6">D17</strain>
    </source>
</reference>
<dbReference type="Gene3D" id="3.20.20.140">
    <property type="entry name" value="Metal-dependent hydrolases"/>
    <property type="match status" value="1"/>
</dbReference>
<dbReference type="InterPro" id="IPR001130">
    <property type="entry name" value="TatD-like"/>
</dbReference>
<dbReference type="Proteomes" id="UP000504844">
    <property type="component" value="Chromosome"/>
</dbReference>
<dbReference type="PANTHER" id="PTHR46124">
    <property type="entry name" value="D-AMINOACYL-TRNA DEACYLASE"/>
    <property type="match status" value="1"/>
</dbReference>
<dbReference type="KEGG" id="dee:HQN60_03615"/>
<sequence>MKFVDSHCHINFADLAANMPQLLANMQDYDVSHALCVAVNLPELPSVLALAQQHDNIFASVGVHPDYEDTPEPTVAQLVELAQSPKVVAIGETGLDYFRLTGDLEWQRERFRTHIRAARETGLPLIIHTRASSEDTIRILREENAQDVGGVMHCFTESWEVAQQAMDLGFYISLSGIVTFKKAEDLKQLARLMPLDRLLIETDSPYLAPMPHRGKQNQPAWVRHVAEHIAELKGIPLSDVAEATTQNFFNLFARARQPQ</sequence>
<dbReference type="GO" id="GO:0046872">
    <property type="term" value="F:metal ion binding"/>
    <property type="evidence" value="ECO:0007669"/>
    <property type="project" value="UniProtKB-KW"/>
</dbReference>
<dbReference type="FunFam" id="3.20.20.140:FF:000005">
    <property type="entry name" value="TatD family hydrolase"/>
    <property type="match status" value="1"/>
</dbReference>
<organism evidence="5 6">
    <name type="scientific">Deefgea piscis</name>
    <dbReference type="NCBI Taxonomy" id="2739061"/>
    <lineage>
        <taxon>Bacteria</taxon>
        <taxon>Pseudomonadati</taxon>
        <taxon>Pseudomonadota</taxon>
        <taxon>Betaproteobacteria</taxon>
        <taxon>Neisseriales</taxon>
        <taxon>Chitinibacteraceae</taxon>
        <taxon>Deefgea</taxon>
    </lineage>
</organism>
<name>A0A6M8STS0_9NEIS</name>
<feature type="binding site" evidence="4">
    <location>
        <position position="9"/>
    </location>
    <ligand>
        <name>a divalent metal cation</name>
        <dbReference type="ChEBI" id="CHEBI:60240"/>
        <label>1</label>
    </ligand>
</feature>
<evidence type="ECO:0000313" key="5">
    <source>
        <dbReference type="EMBL" id="QKJ68081.1"/>
    </source>
</evidence>
<keyword evidence="3 5" id="KW-0378">Hydrolase</keyword>
<dbReference type="PROSITE" id="PS01091">
    <property type="entry name" value="TATD_3"/>
    <property type="match status" value="1"/>
</dbReference>
<proteinExistence type="inferred from homology"/>
<feature type="binding site" evidence="4">
    <location>
        <position position="7"/>
    </location>
    <ligand>
        <name>a divalent metal cation</name>
        <dbReference type="ChEBI" id="CHEBI:60240"/>
        <label>1</label>
    </ligand>
</feature>
<evidence type="ECO:0000313" key="6">
    <source>
        <dbReference type="Proteomes" id="UP000504844"/>
    </source>
</evidence>
<keyword evidence="2 4" id="KW-0479">Metal-binding</keyword>
<dbReference type="AlphaFoldDB" id="A0A6M8STS0"/>
<dbReference type="InterPro" id="IPR015991">
    <property type="entry name" value="TatD/YcfH-like"/>
</dbReference>
<dbReference type="RefSeq" id="WP_173534582.1">
    <property type="nucleotide sequence ID" value="NZ_CP054143.1"/>
</dbReference>
<feature type="binding site" evidence="4">
    <location>
        <position position="128"/>
    </location>
    <ligand>
        <name>a divalent metal cation</name>
        <dbReference type="ChEBI" id="CHEBI:60240"/>
        <label>2</label>
    </ligand>
</feature>
<feature type="binding site" evidence="4">
    <location>
        <position position="153"/>
    </location>
    <ligand>
        <name>a divalent metal cation</name>
        <dbReference type="ChEBI" id="CHEBI:60240"/>
        <label>2</label>
    </ligand>
</feature>
<dbReference type="CDD" id="cd01310">
    <property type="entry name" value="TatD_DNAse"/>
    <property type="match status" value="1"/>
</dbReference>
<dbReference type="PROSITE" id="PS01137">
    <property type="entry name" value="TATD_1"/>
    <property type="match status" value="1"/>
</dbReference>
<keyword evidence="6" id="KW-1185">Reference proteome</keyword>
<dbReference type="NCBIfam" id="TIGR00010">
    <property type="entry name" value="YchF/TatD family DNA exonuclease"/>
    <property type="match status" value="1"/>
</dbReference>
<dbReference type="Pfam" id="PF01026">
    <property type="entry name" value="TatD_DNase"/>
    <property type="match status" value="1"/>
</dbReference>
<dbReference type="PANTHER" id="PTHR46124:SF2">
    <property type="entry name" value="D-AMINOACYL-TRNA DEACYLASE"/>
    <property type="match status" value="1"/>
</dbReference>
<accession>A0A6M8STS0</accession>
<evidence type="ECO:0000256" key="4">
    <source>
        <dbReference type="PIRSR" id="PIRSR005902-1"/>
    </source>
</evidence>
<protein>
    <submittedName>
        <fullName evidence="5">TatD family hydrolase</fullName>
    </submittedName>
</protein>
<dbReference type="GO" id="GO:0016788">
    <property type="term" value="F:hydrolase activity, acting on ester bonds"/>
    <property type="evidence" value="ECO:0007669"/>
    <property type="project" value="InterPro"/>
</dbReference>
<feature type="binding site" evidence="4">
    <location>
        <position position="92"/>
    </location>
    <ligand>
        <name>a divalent metal cation</name>
        <dbReference type="ChEBI" id="CHEBI:60240"/>
        <label>1</label>
    </ligand>
</feature>
<comment type="similarity">
    <text evidence="1">Belongs to the metallo-dependent hydrolases superfamily. TatD-type hydrolase family.</text>
</comment>